<protein>
    <submittedName>
        <fullName evidence="5">Vegetative cell wall protein gp1</fullName>
    </submittedName>
</protein>
<dbReference type="AlphaFoldDB" id="A0A1R3Y0X4"/>
<reference evidence="6" key="3">
    <citation type="journal article" date="2017" name="Genome Announc.">
        <title>Updated reference genome sequence and annotation of Mycobacterium bovis AF2122/97.</title>
        <authorList>
            <person name="Malone K.M."/>
            <person name="Farrell D."/>
            <person name="Stuber T.P."/>
            <person name="Schubert O.T."/>
            <person name="Aebersold R."/>
            <person name="Robbe-Austerman S."/>
            <person name="Gordon S.V."/>
        </authorList>
    </citation>
    <scope>NUCLEOTIDE SEQUENCE [LARGE SCALE GENOMIC DNA]</scope>
    <source>
        <strain evidence="6">ATCC BAA-935 / AF2122/97</strain>
    </source>
</reference>
<dbReference type="KEGG" id="mbo:BQ2027_MB2108"/>
<evidence type="ECO:0000259" key="3">
    <source>
        <dbReference type="Pfam" id="PF18646"/>
    </source>
</evidence>
<reference evidence="4" key="4">
    <citation type="submission" date="2020-02" db="EMBL/GenBank/DDBJ databases">
        <authorList>
            <person name="Farrell D."/>
            <person name="Gordon V S."/>
        </authorList>
    </citation>
    <scope>NUCLEOTIDE SEQUENCE</scope>
    <source>
        <strain evidence="4">AF2122/97</strain>
    </source>
</reference>
<feature type="compositionally biased region" description="Low complexity" evidence="1">
    <location>
        <begin position="232"/>
        <end position="250"/>
    </location>
</feature>
<sequence>MAGDLPPGRWSALLVGAWWPARPDAPMAGVTYWRKAAQLKRNEANDLRNERSLLAVNQGRTADDLLERYWRGEQRLATIAHQCEVKSDQSEQVADAVNYLRDRLTEIAQSGNQQINQILAGKGPIEAKVAAVNAVIEQSNAMADHVGATAMSNIIDATQRVFDETIGGDAHTWLRDHGVSLDAPARPRPVTAEDMTSMTANSPAGSPFGAAPSAPSHSTTTSGPPTAPTPTSPFGTAPMVLSSSSTSSGPPTAPTPTSPFGTAPMPPGPPPPGTVSPPLPPSAPAVGVGGPSVPAAGMPPAAAAATAPLSPQSLGQSFTTGMTTGTPAAAGAQALSAGALHAATEPLPPPAPPPTTPTVTTPTVATATTAGIPHIPDSAPTPSPAPIAPPTTDNASAMTPIAPMVANGPPASPAPPAAAPAGPLPAYGADLRPPVTTPPATPPTPTGPISGAAVTPSSPAAGGSLMSPVVNKSTAPATTQAQPSNPTPPLASATAAATTGAAAGDTSRRAAEQQRLRRILDTVARQEPGLSWAAGLRDNGQTTLLVTDLASGWIPPHIRLPAHITLLEPAPRRRHATVTDLLGTTTVAAAHHPHGYLSQPDPDTPALTGDRTARIAPTIDELGPTLVETVRRHDTLPRIAQAVVVAATRNYGVPDNETDLLHHKTTEIHQAVLTTYPNHDIATVVDWMLLAAINALIAGDQSGANYHLAWAIAAISTRRSR</sequence>
<feature type="domain" description="DUF5632" evidence="3">
    <location>
        <begin position="511"/>
        <end position="593"/>
    </location>
</feature>
<feature type="compositionally biased region" description="Polar residues" evidence="1">
    <location>
        <begin position="470"/>
        <end position="484"/>
    </location>
</feature>
<evidence type="ECO:0000256" key="1">
    <source>
        <dbReference type="SAM" id="MobiDB-lite"/>
    </source>
</evidence>
<evidence type="ECO:0000313" key="6">
    <source>
        <dbReference type="Proteomes" id="UP000001419"/>
    </source>
</evidence>
<feature type="compositionally biased region" description="Pro residues" evidence="1">
    <location>
        <begin position="379"/>
        <end position="389"/>
    </location>
</feature>
<keyword evidence="6" id="KW-1185">Reference proteome</keyword>
<accession>A0A1R3Y0X4</accession>
<dbReference type="EMBL" id="LT708304">
    <property type="protein sequence ID" value="SIU00715.1"/>
    <property type="molecule type" value="Genomic_DNA"/>
</dbReference>
<dbReference type="RefSeq" id="WP_010950655.1">
    <property type="nucleotide sequence ID" value="NC_002945.4"/>
</dbReference>
<evidence type="ECO:0000259" key="2">
    <source>
        <dbReference type="Pfam" id="PF18645"/>
    </source>
</evidence>
<evidence type="ECO:0000313" key="5">
    <source>
        <dbReference type="EMBL" id="SIU00715.1"/>
    </source>
</evidence>
<reference evidence="6" key="1">
    <citation type="journal article" date="2003" name="Proc. Natl. Acad. Sci. U.S.A.">
        <title>The complete genome sequence of Mycobacterium bovis.</title>
        <authorList>
            <person name="Garnier T."/>
            <person name="Eiglmeier K."/>
            <person name="Camus J.-C."/>
            <person name="Medina N."/>
            <person name="Mansoor H."/>
            <person name="Pryor M."/>
            <person name="Duthoy S."/>
            <person name="Grondin S."/>
            <person name="Lacroix C."/>
            <person name="Monsempe C."/>
            <person name="Simon S."/>
            <person name="Harris B."/>
            <person name="Atkin R."/>
            <person name="Doggett J."/>
            <person name="Mayes R."/>
            <person name="Keating L."/>
            <person name="Wheeler P.R."/>
            <person name="Parkhill J."/>
            <person name="Barrell B.G."/>
            <person name="Cole S.T."/>
            <person name="Gordon S.V."/>
            <person name="Hewinson R.G."/>
        </authorList>
    </citation>
    <scope>NUCLEOTIDE SEQUENCE [LARGE SCALE GENOMIC DNA]</scope>
    <source>
        <strain evidence="6">ATCC BAA-935 / AF2122/97</strain>
    </source>
</reference>
<feature type="compositionally biased region" description="Low complexity" evidence="1">
    <location>
        <begin position="202"/>
        <end position="224"/>
    </location>
</feature>
<feature type="compositionally biased region" description="Pro residues" evidence="1">
    <location>
        <begin position="435"/>
        <end position="446"/>
    </location>
</feature>
<feature type="region of interest" description="Disordered" evidence="1">
    <location>
        <begin position="370"/>
        <end position="513"/>
    </location>
</feature>
<dbReference type="Pfam" id="PF18645">
    <property type="entry name" value="DUF5631"/>
    <property type="match status" value="1"/>
</dbReference>
<dbReference type="Proteomes" id="UP000001419">
    <property type="component" value="Chromosome"/>
</dbReference>
<reference evidence="5" key="2">
    <citation type="submission" date="2016-12" db="EMBL/GenBank/DDBJ databases">
        <authorList>
            <person name="Malone K.M."/>
        </authorList>
    </citation>
    <scope>NUCLEOTIDE SEQUENCE</scope>
    <source>
        <strain evidence="5">AF2122/97</strain>
    </source>
</reference>
<dbReference type="Pfam" id="PF18646">
    <property type="entry name" value="DUF5632"/>
    <property type="match status" value="1"/>
</dbReference>
<feature type="compositionally biased region" description="Pro residues" evidence="1">
    <location>
        <begin position="264"/>
        <end position="283"/>
    </location>
</feature>
<feature type="region of interest" description="Disordered" evidence="1">
    <location>
        <begin position="343"/>
        <end position="362"/>
    </location>
</feature>
<feature type="region of interest" description="Disordered" evidence="1">
    <location>
        <begin position="196"/>
        <end position="291"/>
    </location>
</feature>
<feature type="compositionally biased region" description="Pro residues" evidence="1">
    <location>
        <begin position="346"/>
        <end position="356"/>
    </location>
</feature>
<gene>
    <name evidence="5" type="ordered locus">BQ2027_MB2108</name>
</gene>
<proteinExistence type="predicted"/>
<feature type="compositionally biased region" description="Low complexity" evidence="1">
    <location>
        <begin position="419"/>
        <end position="429"/>
    </location>
</feature>
<feature type="compositionally biased region" description="Low complexity" evidence="1">
    <location>
        <begin position="491"/>
        <end position="505"/>
    </location>
</feature>
<feature type="domain" description="DUF5631" evidence="2">
    <location>
        <begin position="619"/>
        <end position="713"/>
    </location>
</feature>
<organism evidence="5 6">
    <name type="scientific">Mycobacterium bovis (strain ATCC BAA-935 / AF2122/97)</name>
    <dbReference type="NCBI Taxonomy" id="233413"/>
    <lineage>
        <taxon>Bacteria</taxon>
        <taxon>Bacillati</taxon>
        <taxon>Actinomycetota</taxon>
        <taxon>Actinomycetes</taxon>
        <taxon>Mycobacteriales</taxon>
        <taxon>Mycobacteriaceae</taxon>
        <taxon>Mycobacterium</taxon>
        <taxon>Mycobacterium tuberculosis complex</taxon>
    </lineage>
</organism>
<dbReference type="InterPro" id="IPR040604">
    <property type="entry name" value="DUF5632"/>
</dbReference>
<reference evidence="5" key="5">
    <citation type="submission" date="2020-04" db="EMBL/GenBank/DDBJ databases">
        <authorList>
            <person name="Malone M K."/>
            <person name="Farrell D."/>
            <person name="Malone K."/>
        </authorList>
    </citation>
    <scope>NUCLEOTIDE SEQUENCE</scope>
    <source>
        <strain evidence="5">AF2122/97</strain>
    </source>
</reference>
<dbReference type="InterPro" id="IPR040833">
    <property type="entry name" value="DUF5631"/>
</dbReference>
<dbReference type="EMBL" id="LR777660">
    <property type="protein sequence ID" value="CAB0186347.1"/>
    <property type="molecule type" value="Genomic_DNA"/>
</dbReference>
<evidence type="ECO:0000313" key="4">
    <source>
        <dbReference type="EMBL" id="CAB0186347.1"/>
    </source>
</evidence>
<name>A0A1R3Y0X4_MYCBO</name>